<comment type="caution">
    <text evidence="1">The sequence shown here is derived from an EMBL/GenBank/DDBJ whole genome shotgun (WGS) entry which is preliminary data.</text>
</comment>
<dbReference type="Pfam" id="PF06258">
    <property type="entry name" value="Mito_fiss_Elm1"/>
    <property type="match status" value="1"/>
</dbReference>
<dbReference type="AlphaFoldDB" id="A0A952KIC8"/>
<dbReference type="EMBL" id="JAEKLZ010000514">
    <property type="protein sequence ID" value="MBW8729305.1"/>
    <property type="molecule type" value="Genomic_DNA"/>
</dbReference>
<evidence type="ECO:0000313" key="2">
    <source>
        <dbReference type="Proteomes" id="UP000700706"/>
    </source>
</evidence>
<protein>
    <submittedName>
        <fullName evidence="1">Mitochondrial fission ELM1 family protein</fullName>
    </submittedName>
</protein>
<accession>A0A952KIC8</accession>
<organism evidence="1 2">
    <name type="scientific">Inquilinus limosus</name>
    <dbReference type="NCBI Taxonomy" id="171674"/>
    <lineage>
        <taxon>Bacteria</taxon>
        <taxon>Pseudomonadati</taxon>
        <taxon>Pseudomonadota</taxon>
        <taxon>Alphaproteobacteria</taxon>
        <taxon>Rhodospirillales</taxon>
        <taxon>Rhodospirillaceae</taxon>
        <taxon>Inquilinus</taxon>
    </lineage>
</organism>
<dbReference type="PANTHER" id="PTHR33986">
    <property type="entry name" value="OS02G0535700 PROTEIN"/>
    <property type="match status" value="1"/>
</dbReference>
<gene>
    <name evidence="1" type="ORF">JF625_29660</name>
</gene>
<proteinExistence type="predicted"/>
<name>A0A952KIC8_9PROT</name>
<dbReference type="Proteomes" id="UP000700706">
    <property type="component" value="Unassembled WGS sequence"/>
</dbReference>
<reference evidence="1" key="1">
    <citation type="submission" date="2020-06" db="EMBL/GenBank/DDBJ databases">
        <title>Stable isotope informed genome-resolved metagenomics uncovers potential trophic interactions in rhizosphere soil.</title>
        <authorList>
            <person name="Starr E.P."/>
            <person name="Shi S."/>
            <person name="Blazewicz S.J."/>
            <person name="Koch B.J."/>
            <person name="Probst A.J."/>
            <person name="Hungate B.A."/>
            <person name="Pett-Ridge J."/>
            <person name="Firestone M.K."/>
            <person name="Banfield J.F."/>
        </authorList>
    </citation>
    <scope>NUCLEOTIDE SEQUENCE</scope>
    <source>
        <strain evidence="1">YM_69_17</strain>
    </source>
</reference>
<dbReference type="PANTHER" id="PTHR33986:SF15">
    <property type="entry name" value="MITOCHONDRIAL FISSION PROTEIN ELM1"/>
    <property type="match status" value="1"/>
</dbReference>
<evidence type="ECO:0000313" key="1">
    <source>
        <dbReference type="EMBL" id="MBW8729305.1"/>
    </source>
</evidence>
<dbReference type="InterPro" id="IPR009367">
    <property type="entry name" value="Elm1-like"/>
</dbReference>
<sequence length="324" mass="34312">MSAAARAGTGEIGSLRVWVVSDGRPANENQCLGLAEALGIVPEVVRLGARPGWHRLLDPVRPAAGFGLDGPPWPDLLIAAGRQSVYPALAVKRASGHRTRLVQIFRPGVNPRRFDLIVTPRHDGLKAPNVFATAGALNLVTPARLAAAAAEWEPVLGRLPRPRTAVLIGGSSKSVAVPEGAVARLAGQLADLARGGVGLMVTTSRRTPAGEVAALRRALDGLPAWIWDGTGPNPYFGFLALADAVIVTHDSINMTSEAATTGKPVHVVEWAELAPKHRRFHDALAAAGITRPFTGLLEQWSYPPLDDTARAAERVRALFETTQS</sequence>